<feature type="region of interest" description="Disordered" evidence="1">
    <location>
        <begin position="103"/>
        <end position="214"/>
    </location>
</feature>
<dbReference type="SUPFAM" id="SSF53098">
    <property type="entry name" value="Ribonuclease H-like"/>
    <property type="match status" value="1"/>
</dbReference>
<dbReference type="PANTHER" id="PTHR32166:SF122">
    <property type="entry name" value="OS09G0499600 PROTEIN"/>
    <property type="match status" value="1"/>
</dbReference>
<organism evidence="4 5">
    <name type="scientific">Vitis vinifera</name>
    <name type="common">Grape</name>
    <dbReference type="NCBI Taxonomy" id="29760"/>
    <lineage>
        <taxon>Eukaryota</taxon>
        <taxon>Viridiplantae</taxon>
        <taxon>Streptophyta</taxon>
        <taxon>Embryophyta</taxon>
        <taxon>Tracheophyta</taxon>
        <taxon>Spermatophyta</taxon>
        <taxon>Magnoliopsida</taxon>
        <taxon>eudicotyledons</taxon>
        <taxon>Gunneridae</taxon>
        <taxon>Pentapetalae</taxon>
        <taxon>rosids</taxon>
        <taxon>Vitales</taxon>
        <taxon>Vitaceae</taxon>
        <taxon>Viteae</taxon>
        <taxon>Vitis</taxon>
    </lineage>
</organism>
<evidence type="ECO:0000313" key="5">
    <source>
        <dbReference type="Proteomes" id="UP000288805"/>
    </source>
</evidence>
<feature type="compositionally biased region" description="Acidic residues" evidence="1">
    <location>
        <begin position="126"/>
        <end position="135"/>
    </location>
</feature>
<dbReference type="Proteomes" id="UP000288805">
    <property type="component" value="Unassembled WGS sequence"/>
</dbReference>
<reference evidence="4 5" key="1">
    <citation type="journal article" date="2018" name="PLoS Genet.">
        <title>Population sequencing reveals clonal diversity and ancestral inbreeding in the grapevine cultivar Chardonnay.</title>
        <authorList>
            <person name="Roach M.J."/>
            <person name="Johnson D.L."/>
            <person name="Bohlmann J."/>
            <person name="van Vuuren H.J."/>
            <person name="Jones S.J."/>
            <person name="Pretorius I.S."/>
            <person name="Schmidt S.A."/>
            <person name="Borneman A.R."/>
        </authorList>
    </citation>
    <scope>NUCLEOTIDE SEQUENCE [LARGE SCALE GENOMIC DNA]</scope>
    <source>
        <strain evidence="5">cv. Chardonnay</strain>
        <tissue evidence="4">Leaf</tissue>
    </source>
</reference>
<feature type="region of interest" description="Disordered" evidence="1">
    <location>
        <begin position="647"/>
        <end position="716"/>
    </location>
</feature>
<evidence type="ECO:0008006" key="6">
    <source>
        <dbReference type="Google" id="ProtNLM"/>
    </source>
</evidence>
<feature type="region of interest" description="Disordered" evidence="1">
    <location>
        <begin position="730"/>
        <end position="751"/>
    </location>
</feature>
<dbReference type="InterPro" id="IPR007021">
    <property type="entry name" value="DUF659"/>
</dbReference>
<dbReference type="InterPro" id="IPR008906">
    <property type="entry name" value="HATC_C_dom"/>
</dbReference>
<name>A0A438J9S8_VITVI</name>
<dbReference type="InterPro" id="IPR012337">
    <property type="entry name" value="RNaseH-like_sf"/>
</dbReference>
<gene>
    <name evidence="4" type="ORF">CK203_027308</name>
</gene>
<sequence>MASESGIMGRDPCWKYCTPMEGNKNGTICKLLWVGNKEWWDYSFKFHLSHTNPNSNTKKCPNVPPEVKQEIRRLIEQRNKAKAKKAIDIEEIRAELRDTMGRRHRHVIDEDDEENLGGDGGGDGGGGDDDDDGDDVYMYPADMHPDERHAYREAVRASKAAEWNQQQQEHFIKGKRKTGESSHPTNPTTRQMRKSQSVRYSDPSLPDAPSLYKSSAARQKTVKNLFKGGAIKETMRRLISKFFIYESVPPSKADSHHFKNMIVGAQQAGMGIEPPSPYEIKHKYLDMEYKDMEAYVNIQREKWKTYGCTIMSDGWTGPTKLSIINFMDVIKEVGKQNVVQIVTDNGSAFVKAGKLLMKKYNLYWTLCAAHCIDLMFEDIVGCLHRCGRCGGDIVRPGATRFATNYIALDSLLKKKANLKKVFISDEWAQHNLSRTLIGKEFFGIVDSKVVPTMPFVYELIRVMKENLTRLNAKEWVLEIIADRWDRTLKHPLHAAAFFLNPRFQYKRGVGTDPDLLQAVHEVFAKLDPTSEGLSQFGNEIILFREAKRGFGDRAAIASRSEMVPAEWWFMYGHHAPTLRRLAIKVLSQTTSSSACERNWSTYVTWKQNMTKLQRKITSILLDIATEVGEEEDNQLFQWVRPLHLDDEDGNPDPRIATHPAVTSRPSFDSTSVEHSSRPSATGTSASGYDGSRGEGTNDGSDPGNDEGDVRQQQQSGQPLAFTCEDDFTHCTQDEDHGSRRAGPGVGAIGKPYRGRQRRMMPYNEDSLSASFESMSVETQFSDSSNEANIYAPYAMSYGQPPQNLSSSTDEEYERYNYPSSTQMPYYLPHQLQQQEFQTSTWENPGFPIHGQVVGRTQEIYAWHVHTYNQYYRNSMSWYEYCLQQDGFPSSNNNNMMEPYRSSFWY</sequence>
<evidence type="ECO:0000259" key="3">
    <source>
        <dbReference type="Pfam" id="PF05699"/>
    </source>
</evidence>
<evidence type="ECO:0000313" key="4">
    <source>
        <dbReference type="EMBL" id="RVX05722.1"/>
    </source>
</evidence>
<feature type="compositionally biased region" description="Basic and acidic residues" evidence="1">
    <location>
        <begin position="143"/>
        <end position="156"/>
    </location>
</feature>
<dbReference type="Pfam" id="PF04937">
    <property type="entry name" value="DUF659"/>
    <property type="match status" value="1"/>
</dbReference>
<dbReference type="AlphaFoldDB" id="A0A438J9S8"/>
<feature type="compositionally biased region" description="Polar residues" evidence="1">
    <location>
        <begin position="663"/>
        <end position="686"/>
    </location>
</feature>
<feature type="compositionally biased region" description="Polar residues" evidence="1">
    <location>
        <begin position="181"/>
        <end position="199"/>
    </location>
</feature>
<comment type="caution">
    <text evidence="4">The sequence shown here is derived from an EMBL/GenBank/DDBJ whole genome shotgun (WGS) entry which is preliminary data.</text>
</comment>
<accession>A0A438J9S8</accession>
<feature type="domain" description="HAT C-terminal dimerisation" evidence="3">
    <location>
        <begin position="560"/>
        <end position="609"/>
    </location>
</feature>
<protein>
    <recommendedName>
        <fullName evidence="6">DUF659 domain-containing protein</fullName>
    </recommendedName>
</protein>
<proteinExistence type="predicted"/>
<evidence type="ECO:0000256" key="1">
    <source>
        <dbReference type="SAM" id="MobiDB-lite"/>
    </source>
</evidence>
<dbReference type="Pfam" id="PF05699">
    <property type="entry name" value="Dimer_Tnp_hAT"/>
    <property type="match status" value="1"/>
</dbReference>
<dbReference type="GO" id="GO:0046983">
    <property type="term" value="F:protein dimerization activity"/>
    <property type="evidence" value="ECO:0007669"/>
    <property type="project" value="InterPro"/>
</dbReference>
<dbReference type="EMBL" id="QGNW01000055">
    <property type="protein sequence ID" value="RVX05722.1"/>
    <property type="molecule type" value="Genomic_DNA"/>
</dbReference>
<feature type="domain" description="DUF659" evidence="2">
    <location>
        <begin position="327"/>
        <end position="381"/>
    </location>
</feature>
<dbReference type="PANTHER" id="PTHR32166">
    <property type="entry name" value="OSJNBA0013A04.12 PROTEIN"/>
    <property type="match status" value="1"/>
</dbReference>
<evidence type="ECO:0000259" key="2">
    <source>
        <dbReference type="Pfam" id="PF04937"/>
    </source>
</evidence>